<organism evidence="12 13">
    <name type="scientific">Tsuneonella deserti</name>
    <dbReference type="NCBI Taxonomy" id="2035528"/>
    <lineage>
        <taxon>Bacteria</taxon>
        <taxon>Pseudomonadati</taxon>
        <taxon>Pseudomonadota</taxon>
        <taxon>Alphaproteobacteria</taxon>
        <taxon>Sphingomonadales</taxon>
        <taxon>Erythrobacteraceae</taxon>
        <taxon>Tsuneonella</taxon>
    </lineage>
</organism>
<feature type="domain" description="Peptidase M16 N-terminal" evidence="10">
    <location>
        <begin position="51"/>
        <end position="173"/>
    </location>
</feature>
<dbReference type="PANTHER" id="PTHR43690:SF17">
    <property type="entry name" value="PROTEIN YHJJ"/>
    <property type="match status" value="1"/>
</dbReference>
<gene>
    <name evidence="12" type="ORF">GCM10011515_04400</name>
</gene>
<dbReference type="InterPro" id="IPR001431">
    <property type="entry name" value="Pept_M16_Zn_BS"/>
</dbReference>
<keyword evidence="9" id="KW-0732">Signal</keyword>
<dbReference type="RefSeq" id="WP_188643635.1">
    <property type="nucleotide sequence ID" value="NZ_BMKL01000001.1"/>
</dbReference>
<dbReference type="InterPro" id="IPR007863">
    <property type="entry name" value="Peptidase_M16_C"/>
</dbReference>
<dbReference type="Pfam" id="PF00675">
    <property type="entry name" value="Peptidase_M16"/>
    <property type="match status" value="1"/>
</dbReference>
<dbReference type="Proteomes" id="UP000619041">
    <property type="component" value="Unassembled WGS sequence"/>
</dbReference>
<dbReference type="InterPro" id="IPR011249">
    <property type="entry name" value="Metalloenz_LuxS/M16"/>
</dbReference>
<evidence type="ECO:0000313" key="12">
    <source>
        <dbReference type="EMBL" id="GGD87892.1"/>
    </source>
</evidence>
<comment type="cofactor">
    <cofactor evidence="1">
        <name>Zn(2+)</name>
        <dbReference type="ChEBI" id="CHEBI:29105"/>
    </cofactor>
</comment>
<protein>
    <submittedName>
        <fullName evidence="12">Peptidase M16</fullName>
    </submittedName>
</protein>
<evidence type="ECO:0000313" key="13">
    <source>
        <dbReference type="Proteomes" id="UP000619041"/>
    </source>
</evidence>
<evidence type="ECO:0000256" key="8">
    <source>
        <dbReference type="RuleBase" id="RU004447"/>
    </source>
</evidence>
<comment type="similarity">
    <text evidence="2 8">Belongs to the peptidase M16 family.</text>
</comment>
<evidence type="ECO:0000256" key="3">
    <source>
        <dbReference type="ARBA" id="ARBA00022670"/>
    </source>
</evidence>
<evidence type="ECO:0000259" key="11">
    <source>
        <dbReference type="Pfam" id="PF05193"/>
    </source>
</evidence>
<keyword evidence="4" id="KW-0479">Metal-binding</keyword>
<evidence type="ECO:0000256" key="4">
    <source>
        <dbReference type="ARBA" id="ARBA00022723"/>
    </source>
</evidence>
<evidence type="ECO:0000256" key="7">
    <source>
        <dbReference type="ARBA" id="ARBA00023049"/>
    </source>
</evidence>
<dbReference type="Pfam" id="PF05193">
    <property type="entry name" value="Peptidase_M16_C"/>
    <property type="match status" value="2"/>
</dbReference>
<evidence type="ECO:0000259" key="10">
    <source>
        <dbReference type="Pfam" id="PF00675"/>
    </source>
</evidence>
<dbReference type="Gene3D" id="3.30.830.10">
    <property type="entry name" value="Metalloenzyme, LuxS/M16 peptidase-like"/>
    <property type="match status" value="4"/>
</dbReference>
<evidence type="ECO:0000256" key="2">
    <source>
        <dbReference type="ARBA" id="ARBA00007261"/>
    </source>
</evidence>
<feature type="chain" id="PRO_5045434726" evidence="9">
    <location>
        <begin position="20"/>
        <end position="938"/>
    </location>
</feature>
<evidence type="ECO:0000256" key="9">
    <source>
        <dbReference type="SAM" id="SignalP"/>
    </source>
</evidence>
<dbReference type="PANTHER" id="PTHR43690">
    <property type="entry name" value="NARDILYSIN"/>
    <property type="match status" value="1"/>
</dbReference>
<evidence type="ECO:0000256" key="6">
    <source>
        <dbReference type="ARBA" id="ARBA00022833"/>
    </source>
</evidence>
<comment type="caution">
    <text evidence="12">The sequence shown here is derived from an EMBL/GenBank/DDBJ whole genome shotgun (WGS) entry which is preliminary data.</text>
</comment>
<feature type="domain" description="Peptidase M16 C-terminal" evidence="11">
    <location>
        <begin position="213"/>
        <end position="390"/>
    </location>
</feature>
<feature type="signal peptide" evidence="9">
    <location>
        <begin position="1"/>
        <end position="19"/>
    </location>
</feature>
<keyword evidence="5" id="KW-0378">Hydrolase</keyword>
<name>A0ABQ1S245_9SPHN</name>
<keyword evidence="3" id="KW-0645">Protease</keyword>
<dbReference type="InterPro" id="IPR050626">
    <property type="entry name" value="Peptidase_M16"/>
</dbReference>
<accession>A0ABQ1S245</accession>
<dbReference type="InterPro" id="IPR011765">
    <property type="entry name" value="Pept_M16_N"/>
</dbReference>
<keyword evidence="6" id="KW-0862">Zinc</keyword>
<sequence length="938" mass="101807">MHRTILFVLAAFLAYPAHAEQSGPPAWAFETSDVPVDPAFTFGTLPNGMRYVLRENHTPEGTVLVRLRIGSGSLEETDQERGLAHFVEHMAFNGSAHVPEGEMVKLLEREGLAFGADTNASTGFESTTYKLDLPRADPKLLDTALMLMRETASELTLSDAAIARERGVVLAEKRDRTNYALKETEDEWAFVAPGARYPQRLPIGTEETLQAADAARLRGFYRRAYVPSNAVLVVVGAIDVPQVEAAIRARFGDWSGPPAPAEPDAGPVNLGRRGETDIYLDPALSERVTVTSLSPWTDEPDTVAQRRQNLLEGIGYAAINRRLETIARSEDAPYRGAGFGTGHIFKEGRATNFIVDALDGKWRQGLVAAVREWRRALAYGFSPAEMAEQVARNRQAQENAARSADTRSNAVLVNAVEQLLDNDLVPATPRSALERFEEFAPAITPEAVLAALRADAAPLDDPLIRFQGRVAPEGGAKALRAAWDELMAEKISAPTAAPTGSFAYTEFGTPGTVVADTVEPRTGIREVRFANGVRLNLKRTSLEADRIRFQLNLDGGDLLATAERPLATAMVGSLPSGGLGKHSQDELTSLLAGHSVSLNLASGADTFVSGGITTPRDLELQLDLLAAALTDPGFRREGEVRYRREMANWFLRKDATPASALDAAIGGILSDDDPRFTVQPSIAYQKLRYADLRDTLADRFERGAIELALVGDLDEEEAIALVGKTLGALPAREPDFLPREDARDRPFTADRAPRSVLHTGEPDQALVRLTWPTTDDSDAAEVQRLELLERVAQIELTEEIREKLGKAYSPGVRSAPSRAWRGYGTFALTASVDVADLDATRAAIASVVARLASEPVSDDTLERARHPLLESYDNALKSNAGWLQLAARAQSEGFRIGRFLAAKDVIRSIDPIELQATAARYLGLGAAVEVLALPAPRQ</sequence>
<keyword evidence="7" id="KW-0482">Metalloprotease</keyword>
<dbReference type="PROSITE" id="PS00143">
    <property type="entry name" value="INSULINASE"/>
    <property type="match status" value="1"/>
</dbReference>
<reference evidence="13" key="1">
    <citation type="journal article" date="2019" name="Int. J. Syst. Evol. Microbiol.">
        <title>The Global Catalogue of Microorganisms (GCM) 10K type strain sequencing project: providing services to taxonomists for standard genome sequencing and annotation.</title>
        <authorList>
            <consortium name="The Broad Institute Genomics Platform"/>
            <consortium name="The Broad Institute Genome Sequencing Center for Infectious Disease"/>
            <person name="Wu L."/>
            <person name="Ma J."/>
        </authorList>
    </citation>
    <scope>NUCLEOTIDE SEQUENCE [LARGE SCALE GENOMIC DNA]</scope>
    <source>
        <strain evidence="13">CGMCC 1.15959</strain>
    </source>
</reference>
<dbReference type="EMBL" id="BMKL01000001">
    <property type="protein sequence ID" value="GGD87892.1"/>
    <property type="molecule type" value="Genomic_DNA"/>
</dbReference>
<keyword evidence="13" id="KW-1185">Reference proteome</keyword>
<evidence type="ECO:0000256" key="5">
    <source>
        <dbReference type="ARBA" id="ARBA00022801"/>
    </source>
</evidence>
<feature type="domain" description="Peptidase M16 C-terminal" evidence="11">
    <location>
        <begin position="687"/>
        <end position="866"/>
    </location>
</feature>
<dbReference type="SUPFAM" id="SSF63411">
    <property type="entry name" value="LuxS/MPP-like metallohydrolase"/>
    <property type="match status" value="3"/>
</dbReference>
<evidence type="ECO:0000256" key="1">
    <source>
        <dbReference type="ARBA" id="ARBA00001947"/>
    </source>
</evidence>
<proteinExistence type="inferred from homology"/>